<proteinExistence type="predicted"/>
<reference evidence="1 2" key="1">
    <citation type="submission" date="2014-12" db="EMBL/GenBank/DDBJ databases">
        <title>Draft Genome Sequences of Five Spore-Forming Food Isolates of Bacillus pumilus.</title>
        <authorList>
            <person name="de Jong A."/>
            <person name="van Heel A.J."/>
            <person name="Montalban-Lopez M."/>
            <person name="Krawczyk A.O."/>
            <person name="Berendsen E.M."/>
            <person name="Wells-Bennik M."/>
            <person name="Kuipers O.P."/>
        </authorList>
    </citation>
    <scope>NUCLEOTIDE SEQUENCE [LARGE SCALE GENOMIC DNA]</scope>
    <source>
        <strain evidence="1 2">B4127</strain>
    </source>
</reference>
<dbReference type="Proteomes" id="UP000031978">
    <property type="component" value="Unassembled WGS sequence"/>
</dbReference>
<comment type="caution">
    <text evidence="1">The sequence shown here is derived from an EMBL/GenBank/DDBJ whole genome shotgun (WGS) entry which is preliminary data.</text>
</comment>
<gene>
    <name evidence="1" type="ORF">B4127_1634</name>
</gene>
<name>A0AB34QQN5_BACPU</name>
<organism evidence="1 2">
    <name type="scientific">Bacillus pumilus</name>
    <name type="common">Bacillus mesentericus</name>
    <dbReference type="NCBI Taxonomy" id="1408"/>
    <lineage>
        <taxon>Bacteria</taxon>
        <taxon>Bacillati</taxon>
        <taxon>Bacillota</taxon>
        <taxon>Bacilli</taxon>
        <taxon>Bacillales</taxon>
        <taxon>Bacillaceae</taxon>
        <taxon>Bacillus</taxon>
    </lineage>
</organism>
<evidence type="ECO:0000313" key="2">
    <source>
        <dbReference type="Proteomes" id="UP000031978"/>
    </source>
</evidence>
<sequence length="44" mass="4994">MAIHIVHLISHPLCQVAISYEHDPFHEPIHMKKTGFSAGKTKSR</sequence>
<protein>
    <submittedName>
        <fullName evidence="1">Uncharacterized protein</fullName>
    </submittedName>
</protein>
<accession>A0AB34QQN5</accession>
<dbReference type="AlphaFoldDB" id="A0AB34QQN5"/>
<dbReference type="EMBL" id="JXCL01000040">
    <property type="protein sequence ID" value="KIL12303.1"/>
    <property type="molecule type" value="Genomic_DNA"/>
</dbReference>
<evidence type="ECO:0000313" key="1">
    <source>
        <dbReference type="EMBL" id="KIL12303.1"/>
    </source>
</evidence>